<sequence length="135" mass="15111">MRIQSEDRTRGVVLELAEQLSPDLHLSVDAHLGAFTGKTAVWVEREAFTDFLQALEALERTRQGSARLESISPGELELVIRSVDSVGHLVLQLSLADHPYVGDDRMEHRLRGGFALDPSRLPEVLADFQRLSRKP</sequence>
<dbReference type="Proteomes" id="UP000518300">
    <property type="component" value="Unassembled WGS sequence"/>
</dbReference>
<accession>A0A848LUY2</accession>
<comment type="caution">
    <text evidence="1">The sequence shown here is derived from an EMBL/GenBank/DDBJ whole genome shotgun (WGS) entry which is preliminary data.</text>
</comment>
<proteinExistence type="predicted"/>
<keyword evidence="2" id="KW-1185">Reference proteome</keyword>
<name>A0A848LUY2_9BACT</name>
<evidence type="ECO:0000313" key="1">
    <source>
        <dbReference type="EMBL" id="NMO21441.1"/>
    </source>
</evidence>
<dbReference type="InterPro" id="IPR056510">
    <property type="entry name" value="WapI"/>
</dbReference>
<dbReference type="AlphaFoldDB" id="A0A848LUY2"/>
<protein>
    <submittedName>
        <fullName evidence="1">Uncharacterized protein</fullName>
    </submittedName>
</protein>
<dbReference type="Pfam" id="PF24716">
    <property type="entry name" value="WapI"/>
    <property type="match status" value="1"/>
</dbReference>
<dbReference type="RefSeq" id="WP_169350627.1">
    <property type="nucleotide sequence ID" value="NZ_JABBJJ010000323.1"/>
</dbReference>
<evidence type="ECO:0000313" key="2">
    <source>
        <dbReference type="Proteomes" id="UP000518300"/>
    </source>
</evidence>
<gene>
    <name evidence="1" type="ORF">HG543_42320</name>
</gene>
<dbReference type="EMBL" id="JABBJJ010000323">
    <property type="protein sequence ID" value="NMO21441.1"/>
    <property type="molecule type" value="Genomic_DNA"/>
</dbReference>
<organism evidence="1 2">
    <name type="scientific">Pyxidicoccus fallax</name>
    <dbReference type="NCBI Taxonomy" id="394095"/>
    <lineage>
        <taxon>Bacteria</taxon>
        <taxon>Pseudomonadati</taxon>
        <taxon>Myxococcota</taxon>
        <taxon>Myxococcia</taxon>
        <taxon>Myxococcales</taxon>
        <taxon>Cystobacterineae</taxon>
        <taxon>Myxococcaceae</taxon>
        <taxon>Pyxidicoccus</taxon>
    </lineage>
</organism>
<reference evidence="1 2" key="1">
    <citation type="submission" date="2020-04" db="EMBL/GenBank/DDBJ databases">
        <title>Draft genome of Pyxidicoccus fallax type strain.</title>
        <authorList>
            <person name="Whitworth D.E."/>
        </authorList>
    </citation>
    <scope>NUCLEOTIDE SEQUENCE [LARGE SCALE GENOMIC DNA]</scope>
    <source>
        <strain evidence="1 2">DSM 14698</strain>
    </source>
</reference>